<evidence type="ECO:0000313" key="2">
    <source>
        <dbReference type="Proteomes" id="UP000595296"/>
    </source>
</evidence>
<keyword evidence="2" id="KW-1185">Reference proteome</keyword>
<gene>
    <name evidence="1" type="ORF">H6P87_00552</name>
</gene>
<dbReference type="EMBL" id="CP060138">
    <property type="protein sequence ID" value="QQV75007.1"/>
    <property type="molecule type" value="Genomic_DNA"/>
</dbReference>
<sequence>MKENSSKSGIIELNTDDPFNLVRLPMSLKF</sequence>
<accession>A0A9E6MHR6</accession>
<protein>
    <submittedName>
        <fullName evidence="1">Uncharacterized protein</fullName>
    </submittedName>
</protein>
<organism evidence="1 2">
    <name type="scientific">Rickettsia tillamookensis</name>
    <dbReference type="NCBI Taxonomy" id="2761623"/>
    <lineage>
        <taxon>Bacteria</taxon>
        <taxon>Pseudomonadati</taxon>
        <taxon>Pseudomonadota</taxon>
        <taxon>Alphaproteobacteria</taxon>
        <taxon>Rickettsiales</taxon>
        <taxon>Rickettsiaceae</taxon>
        <taxon>Rickettsieae</taxon>
        <taxon>Rickettsia</taxon>
        <taxon>spotted fever group</taxon>
    </lineage>
</organism>
<name>A0A9E6MHR6_9RICK</name>
<proteinExistence type="predicted"/>
<dbReference type="Proteomes" id="UP000595296">
    <property type="component" value="Chromosome"/>
</dbReference>
<reference evidence="1 2" key="1">
    <citation type="journal article" date="2021" name="Int. J. Syst. Evol. Microbiol.">
        <title>Characterization of a novel transitional group Rickettsia species (Rickettsia tillamookensis sp. nov.) from the western black-legged tick, Ixodes pacificus.</title>
        <authorList>
            <person name="Gauthier D.T."/>
            <person name="Karpathy S.E."/>
            <person name="Grizzard S.L."/>
            <person name="Batra D."/>
            <person name="Rowe L.A."/>
            <person name="Paddock C.D."/>
        </authorList>
    </citation>
    <scope>NUCLEOTIDE SEQUENCE [LARGE SCALE GENOMIC DNA]</scope>
    <source>
        <strain evidence="1 2">Tillamook 23</strain>
    </source>
</reference>
<evidence type="ECO:0000313" key="1">
    <source>
        <dbReference type="EMBL" id="QQV75007.1"/>
    </source>
</evidence>